<evidence type="ECO:0000259" key="1">
    <source>
        <dbReference type="Pfam" id="PF13460"/>
    </source>
</evidence>
<gene>
    <name evidence="3" type="ORF">A3770_03p21630</name>
    <name evidence="2" type="ORF">CPRI1469_LOCUS7713</name>
</gene>
<name>A0A5B8MJ03_9CHLO</name>
<dbReference type="Pfam" id="PF13460">
    <property type="entry name" value="NAD_binding_10"/>
    <property type="match status" value="1"/>
</dbReference>
<dbReference type="STRING" id="1764295.A0A5B8MJ03"/>
<dbReference type="Proteomes" id="UP000316726">
    <property type="component" value="Chromosome 3"/>
</dbReference>
<proteinExistence type="predicted"/>
<reference evidence="2" key="2">
    <citation type="submission" date="2021-01" db="EMBL/GenBank/DDBJ databases">
        <authorList>
            <person name="Corre E."/>
            <person name="Pelletier E."/>
            <person name="Niang G."/>
            <person name="Scheremetjew M."/>
            <person name="Finn R."/>
            <person name="Kale V."/>
            <person name="Holt S."/>
            <person name="Cochrane G."/>
            <person name="Meng A."/>
            <person name="Brown T."/>
            <person name="Cohen L."/>
        </authorList>
    </citation>
    <scope>NUCLEOTIDE SEQUENCE</scope>
    <source>
        <strain evidence="2">CCMP1205</strain>
    </source>
</reference>
<keyword evidence="4" id="KW-1185">Reference proteome</keyword>
<evidence type="ECO:0000313" key="2">
    <source>
        <dbReference type="EMBL" id="CAD9718847.1"/>
    </source>
</evidence>
<dbReference type="EMBL" id="HBHL01011704">
    <property type="protein sequence ID" value="CAD9718847.1"/>
    <property type="molecule type" value="Transcribed_RNA"/>
</dbReference>
<dbReference type="GO" id="GO:0005737">
    <property type="term" value="C:cytoplasm"/>
    <property type="evidence" value="ECO:0007669"/>
    <property type="project" value="TreeGrafter"/>
</dbReference>
<dbReference type="InterPro" id="IPR016040">
    <property type="entry name" value="NAD(P)-bd_dom"/>
</dbReference>
<feature type="domain" description="NAD(P)-binding" evidence="1">
    <location>
        <begin position="11"/>
        <end position="143"/>
    </location>
</feature>
<dbReference type="GO" id="GO:0051170">
    <property type="term" value="P:import into nucleus"/>
    <property type="evidence" value="ECO:0007669"/>
    <property type="project" value="TreeGrafter"/>
</dbReference>
<evidence type="ECO:0000313" key="4">
    <source>
        <dbReference type="Proteomes" id="UP000316726"/>
    </source>
</evidence>
<evidence type="ECO:0000313" key="3">
    <source>
        <dbReference type="EMBL" id="QDZ19645.1"/>
    </source>
</evidence>
<dbReference type="PANTHER" id="PTHR14097">
    <property type="entry name" value="OXIDOREDUCTASE HTATIP2"/>
    <property type="match status" value="1"/>
</dbReference>
<sequence length="227" mass="24785">MAATFRATVFGSTGATGRDLVAELAASEHCTKVNAVTRREVELEEAFPGTSEETRKKITVCPVDYENLKGTIGEATKADVAFCALGTTHGDAGGAKGFRRVDLDYVTECGKVCRAAGMDHFHLVTAAGTMRSCPRFFSNYVWTKARSEEAILSLGFKSLAIWHPGFLDRGGFTRRGEQFAKWIGARGLPVTDLARAMRNYAEQIARGEREPKAEDIIENKGIRELSS</sequence>
<dbReference type="OrthoDB" id="430436at2759"/>
<dbReference type="SUPFAM" id="SSF51735">
    <property type="entry name" value="NAD(P)-binding Rossmann-fold domains"/>
    <property type="match status" value="1"/>
</dbReference>
<dbReference type="InterPro" id="IPR036291">
    <property type="entry name" value="NAD(P)-bd_dom_sf"/>
</dbReference>
<reference evidence="3 4" key="1">
    <citation type="submission" date="2018-07" db="EMBL/GenBank/DDBJ databases">
        <title>The complete nuclear genome of the prasinophyte Chloropicon primus (CCMP1205).</title>
        <authorList>
            <person name="Pombert J.-F."/>
            <person name="Otis C."/>
            <person name="Turmel M."/>
            <person name="Lemieux C."/>
        </authorList>
    </citation>
    <scope>NUCLEOTIDE SEQUENCE [LARGE SCALE GENOMIC DNA]</scope>
    <source>
        <strain evidence="3 4">CCMP1205</strain>
    </source>
</reference>
<protein>
    <recommendedName>
        <fullName evidence="1">NAD(P)-binding domain-containing protein</fullName>
    </recommendedName>
</protein>
<dbReference type="PANTHER" id="PTHR14097:SF7">
    <property type="entry name" value="OXIDOREDUCTASE HTATIP2"/>
    <property type="match status" value="1"/>
</dbReference>
<dbReference type="AlphaFoldDB" id="A0A5B8MJ03"/>
<dbReference type="EMBL" id="CP031036">
    <property type="protein sequence ID" value="QDZ19645.1"/>
    <property type="molecule type" value="Genomic_DNA"/>
</dbReference>
<accession>A0A5B8MJ03</accession>
<dbReference type="Gene3D" id="3.40.50.720">
    <property type="entry name" value="NAD(P)-binding Rossmann-like Domain"/>
    <property type="match status" value="1"/>
</dbReference>
<organism evidence="3 4">
    <name type="scientific">Chloropicon primus</name>
    <dbReference type="NCBI Taxonomy" id="1764295"/>
    <lineage>
        <taxon>Eukaryota</taxon>
        <taxon>Viridiplantae</taxon>
        <taxon>Chlorophyta</taxon>
        <taxon>Chloropicophyceae</taxon>
        <taxon>Chloropicales</taxon>
        <taxon>Chloropicaceae</taxon>
        <taxon>Chloropicon</taxon>
    </lineage>
</organism>